<organism evidence="1 2">
    <name type="scientific">Micromonospora vulcania</name>
    <dbReference type="NCBI Taxonomy" id="1441873"/>
    <lineage>
        <taxon>Bacteria</taxon>
        <taxon>Bacillati</taxon>
        <taxon>Actinomycetota</taxon>
        <taxon>Actinomycetes</taxon>
        <taxon>Micromonosporales</taxon>
        <taxon>Micromonosporaceae</taxon>
        <taxon>Micromonospora</taxon>
    </lineage>
</organism>
<sequence length="296" mass="33654">MTRRSFYSDRTRGRPLRDKEVVDKVAWRGLLAVIDSRTEDNWLANEFPEQCPDGNGISGTNQSRLDDVLAAFIPDLSWPIGYADRDEVPETHQILDLVDFIGQRIAKPKPGPYHSYYRHNELNFDVPAGREEFRHEVNLLFARSGLAYEVSPDMEVERLGPSEARQTLVDLDPDSGDEIFDDLVLEAKRRFLSRDPGDHSVGLEKLWDAFERLKTLGPGKDKKSQMNALLDRLSSGSWRAHLDAEAMQLTGIGNSMTIRHFEIGKESLPDGATDYLFTRMASLMLYILRSTGRLQE</sequence>
<comment type="caution">
    <text evidence="1">The sequence shown here is derived from an EMBL/GenBank/DDBJ whole genome shotgun (WGS) entry which is preliminary data.</text>
</comment>
<dbReference type="Proteomes" id="UP001596226">
    <property type="component" value="Unassembled WGS sequence"/>
</dbReference>
<gene>
    <name evidence="1" type="ORF">ACFQGL_10840</name>
</gene>
<dbReference type="EMBL" id="JBHSQS010000005">
    <property type="protein sequence ID" value="MFC5923835.1"/>
    <property type="molecule type" value="Genomic_DNA"/>
</dbReference>
<accession>A0ABW1H5E6</accession>
<evidence type="ECO:0000313" key="2">
    <source>
        <dbReference type="Proteomes" id="UP001596226"/>
    </source>
</evidence>
<protein>
    <submittedName>
        <fullName evidence="1">Uncharacterized protein</fullName>
    </submittedName>
</protein>
<reference evidence="2" key="1">
    <citation type="journal article" date="2019" name="Int. J. Syst. Evol. Microbiol.">
        <title>The Global Catalogue of Microorganisms (GCM) 10K type strain sequencing project: providing services to taxonomists for standard genome sequencing and annotation.</title>
        <authorList>
            <consortium name="The Broad Institute Genomics Platform"/>
            <consortium name="The Broad Institute Genome Sequencing Center for Infectious Disease"/>
            <person name="Wu L."/>
            <person name="Ma J."/>
        </authorList>
    </citation>
    <scope>NUCLEOTIDE SEQUENCE [LARGE SCALE GENOMIC DNA]</scope>
    <source>
        <strain evidence="2">CGMCC 4.7144</strain>
    </source>
</reference>
<name>A0ABW1H5E6_9ACTN</name>
<dbReference type="RefSeq" id="WP_377509267.1">
    <property type="nucleotide sequence ID" value="NZ_JBHSQS010000005.1"/>
</dbReference>
<proteinExistence type="predicted"/>
<keyword evidence="2" id="KW-1185">Reference proteome</keyword>
<evidence type="ECO:0000313" key="1">
    <source>
        <dbReference type="EMBL" id="MFC5923835.1"/>
    </source>
</evidence>